<accession>D5V0I8</accession>
<dbReference type="Proteomes" id="UP000000939">
    <property type="component" value="Chromosome"/>
</dbReference>
<dbReference type="AlphaFoldDB" id="D5V0I8"/>
<organism evidence="2 3">
    <name type="scientific">Arcobacter nitrofigilis (strain ATCC 33309 / DSM 7299 / CCUG 15893 / LMG 7604 / NCTC 12251 / CI)</name>
    <name type="common">Campylobacter nitrofigilis</name>
    <dbReference type="NCBI Taxonomy" id="572480"/>
    <lineage>
        <taxon>Bacteria</taxon>
        <taxon>Pseudomonadati</taxon>
        <taxon>Campylobacterota</taxon>
        <taxon>Epsilonproteobacteria</taxon>
        <taxon>Campylobacterales</taxon>
        <taxon>Arcobacteraceae</taxon>
        <taxon>Arcobacter</taxon>
    </lineage>
</organism>
<dbReference type="STRING" id="572480.Arnit_2146"/>
<dbReference type="RefSeq" id="WP_013135945.1">
    <property type="nucleotide sequence ID" value="NC_014166.1"/>
</dbReference>
<dbReference type="HOGENOM" id="CLU_3131725_0_0_7"/>
<proteinExistence type="predicted"/>
<dbReference type="KEGG" id="ant:Arnit_2146"/>
<keyword evidence="1" id="KW-0812">Transmembrane</keyword>
<name>D5V0I8_ARCNC</name>
<gene>
    <name evidence="2" type="ordered locus">Arnit_2146</name>
</gene>
<keyword evidence="1" id="KW-0472">Membrane</keyword>
<keyword evidence="1" id="KW-1133">Transmembrane helix</keyword>
<dbReference type="EMBL" id="CP001999">
    <property type="protein sequence ID" value="ADG93800.1"/>
    <property type="molecule type" value="Genomic_DNA"/>
</dbReference>
<evidence type="ECO:0000313" key="2">
    <source>
        <dbReference type="EMBL" id="ADG93800.1"/>
    </source>
</evidence>
<feature type="transmembrane region" description="Helical" evidence="1">
    <location>
        <begin position="29"/>
        <end position="48"/>
    </location>
</feature>
<keyword evidence="3" id="KW-1185">Reference proteome</keyword>
<reference evidence="2 3" key="1">
    <citation type="journal article" date="2010" name="Stand. Genomic Sci.">
        <title>Complete genome sequence of Arcobacter nitrofigilis type strain (CI).</title>
        <authorList>
            <person name="Pati A."/>
            <person name="Gronow S."/>
            <person name="Lapidus A."/>
            <person name="Copeland A."/>
            <person name="Glavina Del Rio T."/>
            <person name="Nolan M."/>
            <person name="Lucas S."/>
            <person name="Tice H."/>
            <person name="Cheng J.F."/>
            <person name="Han C."/>
            <person name="Chertkov O."/>
            <person name="Bruce D."/>
            <person name="Tapia R."/>
            <person name="Goodwin L."/>
            <person name="Pitluck S."/>
            <person name="Liolios K."/>
            <person name="Ivanova N."/>
            <person name="Mavromatis K."/>
            <person name="Chen A."/>
            <person name="Palaniappan K."/>
            <person name="Land M."/>
            <person name="Hauser L."/>
            <person name="Chang Y.J."/>
            <person name="Jeffries C.D."/>
            <person name="Detter J.C."/>
            <person name="Rohde M."/>
            <person name="Goker M."/>
            <person name="Bristow J."/>
            <person name="Eisen J.A."/>
            <person name="Markowitz V."/>
            <person name="Hugenholtz P."/>
            <person name="Klenk H.P."/>
            <person name="Kyrpides N.C."/>
        </authorList>
    </citation>
    <scope>NUCLEOTIDE SEQUENCE [LARGE SCALE GENOMIC DNA]</scope>
    <source>
        <strain evidence="3">ATCC 33309 / DSM 7299 / CCUG 15893 / LMG 7604 / NCTC 12251 / CI</strain>
    </source>
</reference>
<sequence length="49" mass="5930">MNKEIENKQIELIPDKDGFLFEIEDYNYLLNRFCGWIAVIIIISFILFF</sequence>
<evidence type="ECO:0000313" key="3">
    <source>
        <dbReference type="Proteomes" id="UP000000939"/>
    </source>
</evidence>
<protein>
    <submittedName>
        <fullName evidence="2">Uncharacterized protein</fullName>
    </submittedName>
</protein>
<evidence type="ECO:0000256" key="1">
    <source>
        <dbReference type="SAM" id="Phobius"/>
    </source>
</evidence>